<feature type="region of interest" description="Disordered" evidence="1">
    <location>
        <begin position="255"/>
        <end position="458"/>
    </location>
</feature>
<dbReference type="KEGG" id="oau:116323785"/>
<gene>
    <name evidence="2" type="primary">cdca3</name>
</gene>
<protein>
    <submittedName>
        <fullName evidence="2">Uncharacterized protein</fullName>
    </submittedName>
</protein>
<dbReference type="Ensembl" id="ENSOABT00000069506.1">
    <property type="protein sequence ID" value="ENSOABP00000072066.1"/>
    <property type="gene ID" value="ENSOABG00000032598.1"/>
</dbReference>
<feature type="compositionally biased region" description="Basic and acidic residues" evidence="1">
    <location>
        <begin position="448"/>
        <end position="458"/>
    </location>
</feature>
<accession>A0AAZ1XUN5</accession>
<dbReference type="PANTHER" id="PTHR34756">
    <property type="entry name" value="CELL DIVISION CYCLE-ASSOCIATED PROTEIN 3"/>
    <property type="match status" value="1"/>
</dbReference>
<reference evidence="2" key="2">
    <citation type="submission" date="2025-08" db="UniProtKB">
        <authorList>
            <consortium name="Ensembl"/>
        </authorList>
    </citation>
    <scope>IDENTIFICATION</scope>
</reference>
<feature type="region of interest" description="Disordered" evidence="1">
    <location>
        <begin position="1"/>
        <end position="22"/>
    </location>
</feature>
<dbReference type="PANTHER" id="PTHR34756:SF1">
    <property type="entry name" value="CELL DIVISION CYCLE-ASSOCIATED PROTEIN 3"/>
    <property type="match status" value="1"/>
</dbReference>
<name>A0AAZ1XUN5_OREAU</name>
<proteinExistence type="predicted"/>
<organism evidence="2 3">
    <name type="scientific">Oreochromis aureus</name>
    <name type="common">Israeli tilapia</name>
    <name type="synonym">Chromis aureus</name>
    <dbReference type="NCBI Taxonomy" id="47969"/>
    <lineage>
        <taxon>Eukaryota</taxon>
        <taxon>Metazoa</taxon>
        <taxon>Chordata</taxon>
        <taxon>Craniata</taxon>
        <taxon>Vertebrata</taxon>
        <taxon>Euteleostomi</taxon>
        <taxon>Actinopterygii</taxon>
        <taxon>Neopterygii</taxon>
        <taxon>Teleostei</taxon>
        <taxon>Neoteleostei</taxon>
        <taxon>Acanthomorphata</taxon>
        <taxon>Ovalentaria</taxon>
        <taxon>Cichlomorphae</taxon>
        <taxon>Cichliformes</taxon>
        <taxon>Cichlidae</taxon>
        <taxon>African cichlids</taxon>
        <taxon>Pseudocrenilabrinae</taxon>
        <taxon>Oreochromini</taxon>
        <taxon>Oreochromis</taxon>
    </lineage>
</organism>
<evidence type="ECO:0000256" key="1">
    <source>
        <dbReference type="SAM" id="MobiDB-lite"/>
    </source>
</evidence>
<keyword evidence="3" id="KW-1185">Reference proteome</keyword>
<evidence type="ECO:0000313" key="3">
    <source>
        <dbReference type="Proteomes" id="UP000472276"/>
    </source>
</evidence>
<feature type="compositionally biased region" description="Basic and acidic residues" evidence="1">
    <location>
        <begin position="315"/>
        <end position="325"/>
    </location>
</feature>
<reference evidence="3" key="1">
    <citation type="submission" date="2020-03" db="EMBL/GenBank/DDBJ databases">
        <title>Evolution of repeat sequences and sex chromosomes of tilapia species revealed by chromosome-level genomes.</title>
        <authorList>
            <person name="Xu L."/>
            <person name="Tao W."/>
            <person name="Wang D."/>
            <person name="Zhou Q."/>
        </authorList>
    </citation>
    <scope>NUCLEOTIDE SEQUENCE [LARGE SCALE GENOMIC DNA]</scope>
    <source>
        <strain evidence="3">Israel</strain>
    </source>
</reference>
<dbReference type="CTD" id="83461"/>
<dbReference type="GeneID" id="116323785"/>
<evidence type="ECO:0000313" key="2">
    <source>
        <dbReference type="Ensembl" id="ENSOABP00000072066.1"/>
    </source>
</evidence>
<dbReference type="RefSeq" id="XP_031600097.2">
    <property type="nucleotide sequence ID" value="XM_031744237.2"/>
</dbReference>
<dbReference type="Proteomes" id="UP000472276">
    <property type="component" value="Unassembled WGS sequence"/>
</dbReference>
<dbReference type="AlphaFoldDB" id="A0AAZ1XUN5"/>
<sequence length="471" mass="50444">MGSSESKMTASAAIKPEPAFKKTHISHLIDPRSPSAGIERTPIQVGQLVSKTSAEMKSECPVVFSDPRSPTIGITRTPVREVMRATVGSFARRLGMIFHSEVEGKLPEGHQKGFRGASKKEEDFISEELASTEPLLGPRLSSNLNEHANLLVTPVQPPLQSVEKLSPFVLPEEPQVEVEIETEADISLEEAEEARESPVHKRLSMSLITCHEGAPSPRAFAEVHRENISSPEPGAEVEPLGDGVDHAYALPSATIEADSPVEPAPSNTLPSATIEADSPVEPAPSNTLPSATIEADSPVEPAPSNTDADDSIAQPEKEETKELGKEANLLPSGPPCVRGPEQPQACTGIRCPTFDSKSPSQTVFKPQWLGNGFRPSGLRARGVQGLGGKGGSSPLAIRVAVKNVANENKGQSGKLKQKGTEGRSPLQILKKTNSPRDQRAQMKLKTSTPDKQRAGQMDRRVLAVCLDKENQ</sequence>
<feature type="compositionally biased region" description="Polar residues" evidence="1">
    <location>
        <begin position="355"/>
        <end position="364"/>
    </location>
</feature>
<dbReference type="InterPro" id="IPR038832">
    <property type="entry name" value="CDCA3"/>
</dbReference>
<reference evidence="2" key="3">
    <citation type="submission" date="2025-09" db="UniProtKB">
        <authorList>
            <consortium name="Ensembl"/>
        </authorList>
    </citation>
    <scope>IDENTIFICATION</scope>
</reference>